<sequence>MKHHNMRGRYEAAEKLLTKHTRTTVLNGNPKIHWNADGTAFQYERQERSGSEITSVLAEVNGLTGTRQILQKAEKAGQAADASSASGCSEERAVTMSPDGAYRLSYDRHNLILTERKTGERTQLTFDGEPYLEYGCYIDIYSQITVKRQGYKEHPQVLWSPDGTRFITYRADRRSTKKLPLIASYADGIQDLRPELYEYPCPFVTDTDEEIPHYSLYIGSLTEKTLVKADAPDFLYPVFTSPEKSSVKWMEDSRHFYFTWIARGYQEACLYLGDALSGSCSAVIRETTDLFFNLGAFGLLDGYGSYLFSNFITSDRTYAFWQSERNGFAHLYRYRLTENESVCEGDLFEASEKELIVQKLIRVDAQNKQIYFMANNVPDCSDPMYYQLYRVGFDGSGLTRLTPEDAVHQISMGSQSFVDTCSRVDLPPVTVLRKLDGTLICELEKADISDLLKLGYQIPERITLTAADGKTKLYGIFFRPDPAACEDEPESNSWPLIDYIYGGAQLYNVPREFTWDNGMNREIYGGLQSFAKLGFAGLILDGRGVPGRGMTFHSFSYHNIHACAGLEDHVFCLKELKELYPQIDLDCVGMWGNSAGGYATVSAMLQYPGVYRAGVASSGNYDQRMYEHSWTERYNGLYTEEVYQYGDITRLAGNLKGHLMLAYGAMDDNVTMAQTLRLCDELNAHNKRYDLVVLPKCNHNVPSDAYFVRRKMDYFVRNLLGAEESEIFEE</sequence>
<evidence type="ECO:0000259" key="2">
    <source>
        <dbReference type="Pfam" id="PF00930"/>
    </source>
</evidence>
<accession>A0ABV1HHT4</accession>
<gene>
    <name evidence="3" type="ORF">WMO41_01530</name>
</gene>
<dbReference type="PANTHER" id="PTHR11731">
    <property type="entry name" value="PROTEASE FAMILY S9B,C DIPEPTIDYL-PEPTIDASE IV-RELATED"/>
    <property type="match status" value="1"/>
</dbReference>
<dbReference type="SUPFAM" id="SSF82171">
    <property type="entry name" value="DPP6 N-terminal domain-like"/>
    <property type="match status" value="1"/>
</dbReference>
<proteinExistence type="predicted"/>
<dbReference type="InterPro" id="IPR050278">
    <property type="entry name" value="Serine_Prot_S9B/DPPIV"/>
</dbReference>
<dbReference type="InterPro" id="IPR029058">
    <property type="entry name" value="AB_hydrolase_fold"/>
</dbReference>
<dbReference type="SUPFAM" id="SSF53474">
    <property type="entry name" value="alpha/beta-Hydrolases"/>
    <property type="match status" value="1"/>
</dbReference>
<dbReference type="Gene3D" id="3.40.50.1820">
    <property type="entry name" value="alpha/beta hydrolase"/>
    <property type="match status" value="1"/>
</dbReference>
<dbReference type="RefSeq" id="WP_349228309.1">
    <property type="nucleotide sequence ID" value="NZ_JBBMFJ010000002.1"/>
</dbReference>
<dbReference type="InterPro" id="IPR002469">
    <property type="entry name" value="Peptidase_S9B_N"/>
</dbReference>
<keyword evidence="4" id="KW-1185">Reference proteome</keyword>
<feature type="domain" description="Peptidase S9 prolyl oligopeptidase catalytic" evidence="1">
    <location>
        <begin position="527"/>
        <end position="718"/>
    </location>
</feature>
<name>A0ABV1HHT4_9FIRM</name>
<evidence type="ECO:0000313" key="4">
    <source>
        <dbReference type="Proteomes" id="UP001437460"/>
    </source>
</evidence>
<organism evidence="3 4">
    <name type="scientific">Ventrimonas faecis</name>
    <dbReference type="NCBI Taxonomy" id="3133170"/>
    <lineage>
        <taxon>Bacteria</taxon>
        <taxon>Bacillati</taxon>
        <taxon>Bacillota</taxon>
        <taxon>Clostridia</taxon>
        <taxon>Lachnospirales</taxon>
        <taxon>Lachnospiraceae</taxon>
        <taxon>Ventrimonas</taxon>
    </lineage>
</organism>
<dbReference type="Proteomes" id="UP001437460">
    <property type="component" value="Unassembled WGS sequence"/>
</dbReference>
<dbReference type="InterPro" id="IPR001375">
    <property type="entry name" value="Peptidase_S9_cat"/>
</dbReference>
<evidence type="ECO:0000313" key="3">
    <source>
        <dbReference type="EMBL" id="MEQ2561873.1"/>
    </source>
</evidence>
<dbReference type="PANTHER" id="PTHR11731:SF193">
    <property type="entry name" value="DIPEPTIDYL PEPTIDASE 9"/>
    <property type="match status" value="1"/>
</dbReference>
<dbReference type="Pfam" id="PF00326">
    <property type="entry name" value="Peptidase_S9"/>
    <property type="match status" value="1"/>
</dbReference>
<dbReference type="Gene3D" id="2.140.10.30">
    <property type="entry name" value="Dipeptidylpeptidase IV, N-terminal domain"/>
    <property type="match status" value="1"/>
</dbReference>
<comment type="caution">
    <text evidence="3">The sequence shown here is derived from an EMBL/GenBank/DDBJ whole genome shotgun (WGS) entry which is preliminary data.</text>
</comment>
<dbReference type="EMBL" id="JBBMFJ010000002">
    <property type="protein sequence ID" value="MEQ2561873.1"/>
    <property type="molecule type" value="Genomic_DNA"/>
</dbReference>
<evidence type="ECO:0000259" key="1">
    <source>
        <dbReference type="Pfam" id="PF00326"/>
    </source>
</evidence>
<protein>
    <submittedName>
        <fullName evidence="3">DPP IV N-terminal domain-containing protein</fullName>
    </submittedName>
</protein>
<dbReference type="Pfam" id="PF00930">
    <property type="entry name" value="DPPIV_N"/>
    <property type="match status" value="1"/>
</dbReference>
<reference evidence="3 4" key="1">
    <citation type="submission" date="2024-03" db="EMBL/GenBank/DDBJ databases">
        <title>Human intestinal bacterial collection.</title>
        <authorList>
            <person name="Pauvert C."/>
            <person name="Hitch T.C.A."/>
            <person name="Clavel T."/>
        </authorList>
    </citation>
    <scope>NUCLEOTIDE SEQUENCE [LARGE SCALE GENOMIC DNA]</scope>
    <source>
        <strain evidence="3 4">CLA-AP-H27</strain>
    </source>
</reference>
<feature type="domain" description="Dipeptidylpeptidase IV N-terminal" evidence="2">
    <location>
        <begin position="91"/>
        <end position="428"/>
    </location>
</feature>